<sequence>MADTHQNPHAIMIPYPLQGHVIPFVHLAIKLASNGFTITFINTQSIHHQISKAAGAEDIFAEARESGHDIRYATVSDGLPLGFDRSLNHDQYMECLLHVFSAHVDEVVGEIVEASATPVTCLIADTFYVWTSTIAKKYKLLNISFWTEPALVLTLYYHLDLLRKNGHFASSDNRDDTVDYIPGVQAIEPTDLMSYLQASNITTVVHRIIYKAFADVKKADIILCNTVQELEPETISALHQKQPTYAIGPIFPANFTKSTVATSMWSELDCTQWLDTKPKGSVLFISFGSYAHTSKHDIVEIAHGLLLSEVNFLWVLRPDIVSSDDTDFLPVGFEDRVKDRGLIVPWCHQIGVISHPATGGFLTHCGWNSILESVWCSVPLICYPLLTDQFTNRKLLVDDWKVGINLCDRRVVMRDEVVTKIKLLMVGKASDELRDEIKKVRKLLENALATDGSSEKNFNQFIRDVKWSNKQFRQNMADTHQNPHAIMIPYPLQGHVIPSVHLAIKLASNGFTITFINTQSIHHQISKASGSEDIFAEARKSGHDIRYATVSDGLPLGFDRSLNHDQYAECLLHVFSAHVDEAVGEIVKASVTPVTCLIADTFYVWTSTIAKKYKLLNVSFWTEPALVLTLYYHLDLLRKNGHFASSDNRDDTIDYIPGVQAIEPTDLMSYLQASNVTTVVHRIIYKAFADVKKADFILCNTVQELEPETISALHQKQPTYAIGPIFPANFTKSTVATSMWSELDCTQWLDTKPKGSVLYVSFGSYAHTSKHDIVEIAHGLLLSEVNFLWVLRPDIVSLDDTDFLPVGFEDRVKDRGLIVPWCHQIGVISHPATGGFLTHGGWNSILESVWCSVPLICYPLLTDQFTNRKLLVDDWKVGINLCDRRVVTRDEVVTKIKILMVGKASDELRNEIKKVRKLLENALATDGSSEKNFNQFIRDVKVKSQTR</sequence>
<dbReference type="GO" id="GO:0008194">
    <property type="term" value="F:UDP-glycosyltransferase activity"/>
    <property type="evidence" value="ECO:0007669"/>
    <property type="project" value="InterPro"/>
</dbReference>
<dbReference type="PANTHER" id="PTHR11926:SF774">
    <property type="entry name" value="UDP-GLYCOSYLTRANSFERASE 85A1-RELATED"/>
    <property type="match status" value="1"/>
</dbReference>
<evidence type="ECO:0000313" key="5">
    <source>
        <dbReference type="Proteomes" id="UP001187471"/>
    </source>
</evidence>
<dbReference type="PROSITE" id="PS00375">
    <property type="entry name" value="UDPGT"/>
    <property type="match status" value="2"/>
</dbReference>
<protein>
    <submittedName>
        <fullName evidence="4">Uncharacterized protein</fullName>
    </submittedName>
</protein>
<evidence type="ECO:0000256" key="2">
    <source>
        <dbReference type="ARBA" id="ARBA00022676"/>
    </source>
</evidence>
<organism evidence="4 5">
    <name type="scientific">Escallonia rubra</name>
    <dbReference type="NCBI Taxonomy" id="112253"/>
    <lineage>
        <taxon>Eukaryota</taxon>
        <taxon>Viridiplantae</taxon>
        <taxon>Streptophyta</taxon>
        <taxon>Embryophyta</taxon>
        <taxon>Tracheophyta</taxon>
        <taxon>Spermatophyta</taxon>
        <taxon>Magnoliopsida</taxon>
        <taxon>eudicotyledons</taxon>
        <taxon>Gunneridae</taxon>
        <taxon>Pentapetalae</taxon>
        <taxon>asterids</taxon>
        <taxon>campanulids</taxon>
        <taxon>Escalloniales</taxon>
        <taxon>Escalloniaceae</taxon>
        <taxon>Escallonia</taxon>
    </lineage>
</organism>
<dbReference type="CDD" id="cd03784">
    <property type="entry name" value="GT1_Gtf-like"/>
    <property type="match status" value="2"/>
</dbReference>
<evidence type="ECO:0000313" key="4">
    <source>
        <dbReference type="EMBL" id="KAK2974731.1"/>
    </source>
</evidence>
<dbReference type="FunFam" id="3.40.50.2000:FF:000178">
    <property type="entry name" value="Glycosyltransferase"/>
    <property type="match status" value="2"/>
</dbReference>
<keyword evidence="2" id="KW-0328">Glycosyltransferase</keyword>
<dbReference type="SUPFAM" id="SSF53756">
    <property type="entry name" value="UDP-Glycosyltransferase/glycogen phosphorylase"/>
    <property type="match status" value="2"/>
</dbReference>
<gene>
    <name evidence="4" type="ORF">RJ640_007158</name>
</gene>
<proteinExistence type="inferred from homology"/>
<dbReference type="Proteomes" id="UP001187471">
    <property type="component" value="Unassembled WGS sequence"/>
</dbReference>
<evidence type="ECO:0000256" key="1">
    <source>
        <dbReference type="ARBA" id="ARBA00009995"/>
    </source>
</evidence>
<dbReference type="Gene3D" id="3.40.50.2000">
    <property type="entry name" value="Glycogen Phosphorylase B"/>
    <property type="match status" value="4"/>
</dbReference>
<dbReference type="PANTHER" id="PTHR11926">
    <property type="entry name" value="GLUCOSYL/GLUCURONOSYL TRANSFERASES"/>
    <property type="match status" value="1"/>
</dbReference>
<accession>A0AA88UAF0</accession>
<dbReference type="Pfam" id="PF00201">
    <property type="entry name" value="UDPGT"/>
    <property type="match status" value="2"/>
</dbReference>
<name>A0AA88UAF0_9ASTE</name>
<keyword evidence="5" id="KW-1185">Reference proteome</keyword>
<dbReference type="InterPro" id="IPR035595">
    <property type="entry name" value="UDP_glycos_trans_CS"/>
</dbReference>
<reference evidence="4" key="1">
    <citation type="submission" date="2022-12" db="EMBL/GenBank/DDBJ databases">
        <title>Draft genome assemblies for two species of Escallonia (Escalloniales).</title>
        <authorList>
            <person name="Chanderbali A."/>
            <person name="Dervinis C."/>
            <person name="Anghel I."/>
            <person name="Soltis D."/>
            <person name="Soltis P."/>
            <person name="Zapata F."/>
        </authorList>
    </citation>
    <scope>NUCLEOTIDE SEQUENCE</scope>
    <source>
        <strain evidence="4">UCBG92.1500</strain>
        <tissue evidence="4">Leaf</tissue>
    </source>
</reference>
<comment type="similarity">
    <text evidence="1">Belongs to the UDP-glycosyltransferase family.</text>
</comment>
<evidence type="ECO:0000256" key="3">
    <source>
        <dbReference type="ARBA" id="ARBA00022679"/>
    </source>
</evidence>
<dbReference type="EMBL" id="JAVXUO010002282">
    <property type="protein sequence ID" value="KAK2974731.1"/>
    <property type="molecule type" value="Genomic_DNA"/>
</dbReference>
<dbReference type="GO" id="GO:0016758">
    <property type="term" value="F:hexosyltransferase activity"/>
    <property type="evidence" value="ECO:0007669"/>
    <property type="project" value="UniProtKB-ARBA"/>
</dbReference>
<dbReference type="InterPro" id="IPR002213">
    <property type="entry name" value="UDP_glucos_trans"/>
</dbReference>
<dbReference type="FunFam" id="3.40.50.2000:FF:000078">
    <property type="entry name" value="Glycosyltransferase"/>
    <property type="match status" value="2"/>
</dbReference>
<dbReference type="AlphaFoldDB" id="A0AA88UAF0"/>
<keyword evidence="3" id="KW-0808">Transferase</keyword>
<comment type="caution">
    <text evidence="4">The sequence shown here is derived from an EMBL/GenBank/DDBJ whole genome shotgun (WGS) entry which is preliminary data.</text>
</comment>